<organism evidence="2 3">
    <name type="scientific">Emericellopsis atlantica</name>
    <dbReference type="NCBI Taxonomy" id="2614577"/>
    <lineage>
        <taxon>Eukaryota</taxon>
        <taxon>Fungi</taxon>
        <taxon>Dikarya</taxon>
        <taxon>Ascomycota</taxon>
        <taxon>Pezizomycotina</taxon>
        <taxon>Sordariomycetes</taxon>
        <taxon>Hypocreomycetidae</taxon>
        <taxon>Hypocreales</taxon>
        <taxon>Bionectriaceae</taxon>
        <taxon>Emericellopsis</taxon>
    </lineage>
</organism>
<sequence>MGKRPKRPPPVVIKKRDRFHQFSRLPPEIRTRVWELTEAEPRIVEVYTHPPTIVFKQIEYIRSPVRPPAVLHVCREARRCALARSLYVRAFTSGSKPRDTWVNFEFDMISVRPITFEPIKPEKPLIQRLRIQGSRNENWCYWRSNEMATDFPSIKEVHVICTDGVVWWRDAIDDDDFGTQNVKFFNETPSGYMLTWKELEEKYPSSYSYIEYDDESKSS</sequence>
<dbReference type="Proteomes" id="UP000887229">
    <property type="component" value="Unassembled WGS sequence"/>
</dbReference>
<dbReference type="RefSeq" id="XP_046113419.1">
    <property type="nucleotide sequence ID" value="XM_046264397.1"/>
</dbReference>
<feature type="domain" description="2EXR" evidence="1">
    <location>
        <begin position="19"/>
        <end position="109"/>
    </location>
</feature>
<dbReference type="OrthoDB" id="3473305at2759"/>
<dbReference type="GeneID" id="70295300"/>
<proteinExistence type="predicted"/>
<evidence type="ECO:0000313" key="3">
    <source>
        <dbReference type="Proteomes" id="UP000887229"/>
    </source>
</evidence>
<name>A0A9P8CK23_9HYPO</name>
<keyword evidence="3" id="KW-1185">Reference proteome</keyword>
<gene>
    <name evidence="2" type="ORF">F5Z01DRAFT_669104</name>
</gene>
<dbReference type="Pfam" id="PF20150">
    <property type="entry name" value="2EXR"/>
    <property type="match status" value="1"/>
</dbReference>
<dbReference type="EMBL" id="MU251306">
    <property type="protein sequence ID" value="KAG9249495.1"/>
    <property type="molecule type" value="Genomic_DNA"/>
</dbReference>
<reference evidence="2" key="1">
    <citation type="journal article" date="2021" name="IMA Fungus">
        <title>Genomic characterization of three marine fungi, including Emericellopsis atlantica sp. nov. with signatures of a generalist lifestyle and marine biomass degradation.</title>
        <authorList>
            <person name="Hagestad O.C."/>
            <person name="Hou L."/>
            <person name="Andersen J.H."/>
            <person name="Hansen E.H."/>
            <person name="Altermark B."/>
            <person name="Li C."/>
            <person name="Kuhnert E."/>
            <person name="Cox R.J."/>
            <person name="Crous P.W."/>
            <person name="Spatafora J.W."/>
            <person name="Lail K."/>
            <person name="Amirebrahimi M."/>
            <person name="Lipzen A."/>
            <person name="Pangilinan J."/>
            <person name="Andreopoulos W."/>
            <person name="Hayes R.D."/>
            <person name="Ng V."/>
            <person name="Grigoriev I.V."/>
            <person name="Jackson S.A."/>
            <person name="Sutton T.D.S."/>
            <person name="Dobson A.D.W."/>
            <person name="Rama T."/>
        </authorList>
    </citation>
    <scope>NUCLEOTIDE SEQUENCE</scope>
    <source>
        <strain evidence="2">TS7</strain>
    </source>
</reference>
<dbReference type="PANTHER" id="PTHR35910">
    <property type="entry name" value="2EXR DOMAIN-CONTAINING PROTEIN"/>
    <property type="match status" value="1"/>
</dbReference>
<protein>
    <recommendedName>
        <fullName evidence="1">2EXR domain-containing protein</fullName>
    </recommendedName>
</protein>
<accession>A0A9P8CK23</accession>
<dbReference type="AlphaFoldDB" id="A0A9P8CK23"/>
<comment type="caution">
    <text evidence="2">The sequence shown here is derived from an EMBL/GenBank/DDBJ whole genome shotgun (WGS) entry which is preliminary data.</text>
</comment>
<dbReference type="InterPro" id="IPR045518">
    <property type="entry name" value="2EXR"/>
</dbReference>
<dbReference type="PANTHER" id="PTHR35910:SF1">
    <property type="entry name" value="2EXR DOMAIN-CONTAINING PROTEIN"/>
    <property type="match status" value="1"/>
</dbReference>
<evidence type="ECO:0000313" key="2">
    <source>
        <dbReference type="EMBL" id="KAG9249495.1"/>
    </source>
</evidence>
<evidence type="ECO:0000259" key="1">
    <source>
        <dbReference type="Pfam" id="PF20150"/>
    </source>
</evidence>